<gene>
    <name evidence="1" type="ORF">IW15_20425</name>
</gene>
<evidence type="ECO:0008006" key="3">
    <source>
        <dbReference type="Google" id="ProtNLM"/>
    </source>
</evidence>
<dbReference type="InterPro" id="IPR021254">
    <property type="entry name" value="DUF2806"/>
</dbReference>
<evidence type="ECO:0000313" key="1">
    <source>
        <dbReference type="EMBL" id="KFF10394.1"/>
    </source>
</evidence>
<reference evidence="1 2" key="1">
    <citation type="submission" date="2014-07" db="EMBL/GenBank/DDBJ databases">
        <title>Genome of Chryseobacterium soli DSM 19298.</title>
        <authorList>
            <person name="Stropko S.J."/>
            <person name="Pipes S.E."/>
            <person name="Newman J."/>
        </authorList>
    </citation>
    <scope>NUCLEOTIDE SEQUENCE [LARGE SCALE GENOMIC DNA]</scope>
    <source>
        <strain evidence="1 2">DSM 19298</strain>
    </source>
</reference>
<dbReference type="OrthoDB" id="886161at2"/>
<dbReference type="eggNOG" id="ENOG5031NZV">
    <property type="taxonomic scope" value="Bacteria"/>
</dbReference>
<proteinExistence type="predicted"/>
<keyword evidence="2" id="KW-1185">Reference proteome</keyword>
<name>A0A086A130_9FLAO</name>
<dbReference type="Pfam" id="PF10987">
    <property type="entry name" value="DUF2806"/>
    <property type="match status" value="1"/>
</dbReference>
<organism evidence="1 2">
    <name type="scientific">Chryseobacterium soli</name>
    <dbReference type="NCBI Taxonomy" id="445961"/>
    <lineage>
        <taxon>Bacteria</taxon>
        <taxon>Pseudomonadati</taxon>
        <taxon>Bacteroidota</taxon>
        <taxon>Flavobacteriia</taxon>
        <taxon>Flavobacteriales</taxon>
        <taxon>Weeksellaceae</taxon>
        <taxon>Chryseobacterium group</taxon>
        <taxon>Chryseobacterium</taxon>
    </lineage>
</organism>
<accession>A0A086A130</accession>
<sequence length="313" mass="35645">MNEQNDKDTKFITFFEELNKIPLPGWIKNNILIALGKGIGKLIISGFDWPTAYLESKSLNIRTKAEGNRIIQIEAAKNASELFKADSELATRALHYYAEKIVNYQNNREDIATNFVKQMQTQKINEENQNIIDEDWLDIFWSIAETKTNENLKFIFGKILAQEITNPKSISPITLQLIAAINSNIGEIFTKLCNLSIDTGNLTFVVHPKANTLFSNYGELSEYGISINEQMELEGLGLIRSINSVSVQIRTQEGLVEANYAGRKVEFNFDKGVSIIDLTRAGREIRNLLDLTPNQKYTDFLFNMPDNFIKFKE</sequence>
<dbReference type="EMBL" id="JPRH01000011">
    <property type="protein sequence ID" value="KFF10394.1"/>
    <property type="molecule type" value="Genomic_DNA"/>
</dbReference>
<dbReference type="RefSeq" id="WP_034714863.1">
    <property type="nucleotide sequence ID" value="NZ_JPRH01000011.1"/>
</dbReference>
<protein>
    <recommendedName>
        <fullName evidence="3">DUF2806 domain-containing protein</fullName>
    </recommendedName>
</protein>
<dbReference type="AlphaFoldDB" id="A0A086A130"/>
<dbReference type="Proteomes" id="UP000028705">
    <property type="component" value="Unassembled WGS sequence"/>
</dbReference>
<evidence type="ECO:0000313" key="2">
    <source>
        <dbReference type="Proteomes" id="UP000028705"/>
    </source>
</evidence>
<comment type="caution">
    <text evidence="1">The sequence shown here is derived from an EMBL/GenBank/DDBJ whole genome shotgun (WGS) entry which is preliminary data.</text>
</comment>